<dbReference type="OrthoDB" id="2065224at2"/>
<comment type="caution">
    <text evidence="3">The sequence shown here is derived from an EMBL/GenBank/DDBJ whole genome shotgun (WGS) entry which is preliminary data.</text>
</comment>
<evidence type="ECO:0000256" key="1">
    <source>
        <dbReference type="SAM" id="Phobius"/>
    </source>
</evidence>
<dbReference type="AlphaFoldDB" id="A0A255IMK6"/>
<keyword evidence="1" id="KW-1133">Transmembrane helix</keyword>
<keyword evidence="1" id="KW-0812">Transmembrane</keyword>
<evidence type="ECO:0000313" key="3">
    <source>
        <dbReference type="EMBL" id="RDY31430.1"/>
    </source>
</evidence>
<name>A0A255IMK6_9FIRM</name>
<evidence type="ECO:0000313" key="5">
    <source>
        <dbReference type="Proteomes" id="UP000247523"/>
    </source>
</evidence>
<keyword evidence="4" id="KW-1185">Reference proteome</keyword>
<evidence type="ECO:0000313" key="4">
    <source>
        <dbReference type="Proteomes" id="UP000216411"/>
    </source>
</evidence>
<dbReference type="EMBL" id="QICS01000014">
    <property type="protein sequence ID" value="PXV86000.1"/>
    <property type="molecule type" value="Genomic_DNA"/>
</dbReference>
<sequence length="64" mass="7243">MKKNEFGEIENPRNKINIVILLIAIIAVIVTGVIYAMKLNARASNVEVYNKTSNEYCQNQDCNI</sequence>
<dbReference type="RefSeq" id="WP_094376530.1">
    <property type="nucleotide sequence ID" value="NZ_NOKA02000016.1"/>
</dbReference>
<dbReference type="Proteomes" id="UP000216411">
    <property type="component" value="Unassembled WGS sequence"/>
</dbReference>
<reference evidence="3" key="3">
    <citation type="submission" date="2018-07" db="EMBL/GenBank/DDBJ databases">
        <authorList>
            <person name="Quirk P.G."/>
            <person name="Krulwich T.A."/>
        </authorList>
    </citation>
    <scope>NUCLEOTIDE SEQUENCE</scope>
    <source>
        <strain evidence="3">CCRI-19302</strain>
    </source>
</reference>
<protein>
    <submittedName>
        <fullName evidence="3">Uncharacterized protein</fullName>
    </submittedName>
</protein>
<accession>A0A255IMK6</accession>
<reference evidence="2 5" key="2">
    <citation type="submission" date="2018-05" db="EMBL/GenBank/DDBJ databases">
        <title>Genomic Encyclopedia of Type Strains, Phase IV (KMG-IV): sequencing the most valuable type-strain genomes for metagenomic binning, comparative biology and taxonomic classification.</title>
        <authorList>
            <person name="Goeker M."/>
        </authorList>
    </citation>
    <scope>NUCLEOTIDE SEQUENCE [LARGE SCALE GENOMIC DNA]</scope>
    <source>
        <strain evidence="2 5">DSM 28816</strain>
    </source>
</reference>
<proteinExistence type="predicted"/>
<dbReference type="EMBL" id="NOKA02000016">
    <property type="protein sequence ID" value="RDY31430.1"/>
    <property type="molecule type" value="Genomic_DNA"/>
</dbReference>
<evidence type="ECO:0000313" key="2">
    <source>
        <dbReference type="EMBL" id="PXV86000.1"/>
    </source>
</evidence>
<keyword evidence="1" id="KW-0472">Membrane</keyword>
<organism evidence="3 4">
    <name type="scientific">Lachnotalea glycerini</name>
    <dbReference type="NCBI Taxonomy" id="1763509"/>
    <lineage>
        <taxon>Bacteria</taxon>
        <taxon>Bacillati</taxon>
        <taxon>Bacillota</taxon>
        <taxon>Clostridia</taxon>
        <taxon>Lachnospirales</taxon>
        <taxon>Lachnospiraceae</taxon>
        <taxon>Lachnotalea</taxon>
    </lineage>
</organism>
<dbReference type="Proteomes" id="UP000247523">
    <property type="component" value="Unassembled WGS sequence"/>
</dbReference>
<gene>
    <name evidence="2" type="ORF">C8E03_11479</name>
    <name evidence="3" type="ORF">CG710_009955</name>
</gene>
<reference evidence="3 4" key="1">
    <citation type="journal article" date="2017" name="Genome Announc.">
        <title>Draft Genome Sequence of a Sporulating and Motile Strain of Lachnotalea glycerini Isolated from Water in Quebec City, Canada.</title>
        <authorList>
            <person name="Maheux A.F."/>
            <person name="Boudreau D.K."/>
            <person name="Berube E."/>
            <person name="Boissinot M."/>
            <person name="Raymond F."/>
            <person name="Brodeur S."/>
            <person name="Corbeil J."/>
            <person name="Isabel S."/>
            <person name="Omar R.F."/>
            <person name="Bergeron M.G."/>
        </authorList>
    </citation>
    <scope>NUCLEOTIDE SEQUENCE [LARGE SCALE GENOMIC DNA]</scope>
    <source>
        <strain evidence="3 4">CCRI-19302</strain>
    </source>
</reference>
<feature type="transmembrane region" description="Helical" evidence="1">
    <location>
        <begin position="16"/>
        <end position="37"/>
    </location>
</feature>